<feature type="compositionally biased region" description="Basic and acidic residues" evidence="1">
    <location>
        <begin position="92"/>
        <end position="102"/>
    </location>
</feature>
<feature type="compositionally biased region" description="Polar residues" evidence="1">
    <location>
        <begin position="104"/>
        <end position="122"/>
    </location>
</feature>
<accession>A0AA39KPZ2</accession>
<keyword evidence="3" id="KW-1185">Reference proteome</keyword>
<gene>
    <name evidence="2" type="ORF">PV328_012048</name>
</gene>
<proteinExistence type="predicted"/>
<comment type="caution">
    <text evidence="2">The sequence shown here is derived from an EMBL/GenBank/DDBJ whole genome shotgun (WGS) entry which is preliminary data.</text>
</comment>
<name>A0AA39KPZ2_9HYME</name>
<reference evidence="2" key="1">
    <citation type="journal article" date="2023" name="bioRxiv">
        <title>Scaffold-level genome assemblies of two parasitoid biocontrol wasps reveal the parthenogenesis mechanism and an associated novel virus.</title>
        <authorList>
            <person name="Inwood S."/>
            <person name="Skelly J."/>
            <person name="Guhlin J."/>
            <person name="Harrop T."/>
            <person name="Goldson S."/>
            <person name="Dearden P."/>
        </authorList>
    </citation>
    <scope>NUCLEOTIDE SEQUENCE</scope>
    <source>
        <strain evidence="2">Irish</strain>
        <tissue evidence="2">Whole body</tissue>
    </source>
</reference>
<feature type="non-terminal residue" evidence="2">
    <location>
        <position position="1"/>
    </location>
</feature>
<dbReference type="Proteomes" id="UP001168990">
    <property type="component" value="Unassembled WGS sequence"/>
</dbReference>
<protein>
    <submittedName>
        <fullName evidence="2">Uncharacterized protein</fullName>
    </submittedName>
</protein>
<evidence type="ECO:0000313" key="2">
    <source>
        <dbReference type="EMBL" id="KAK0169437.1"/>
    </source>
</evidence>
<feature type="compositionally biased region" description="Low complexity" evidence="1">
    <location>
        <begin position="80"/>
        <end position="91"/>
    </location>
</feature>
<dbReference type="EMBL" id="JAQQBS010000380">
    <property type="protein sequence ID" value="KAK0169437.1"/>
    <property type="molecule type" value="Genomic_DNA"/>
</dbReference>
<evidence type="ECO:0000256" key="1">
    <source>
        <dbReference type="SAM" id="MobiDB-lite"/>
    </source>
</evidence>
<feature type="region of interest" description="Disordered" evidence="1">
    <location>
        <begin position="80"/>
        <end position="122"/>
    </location>
</feature>
<reference evidence="2" key="2">
    <citation type="submission" date="2023-03" db="EMBL/GenBank/DDBJ databases">
        <authorList>
            <person name="Inwood S.N."/>
            <person name="Skelly J.G."/>
            <person name="Guhlin J."/>
            <person name="Harrop T.W.R."/>
            <person name="Goldson S.G."/>
            <person name="Dearden P.K."/>
        </authorList>
    </citation>
    <scope>NUCLEOTIDE SEQUENCE</scope>
    <source>
        <strain evidence="2">Irish</strain>
        <tissue evidence="2">Whole body</tissue>
    </source>
</reference>
<sequence length="122" mass="14410">TQTTQNIGDIIIETNNDQGTFYEVDNTTAKHNRLYRERHREEVNQRKRYMWHKKKNSQQIHILSNIENIDEIEQIAHVTSNNQLSSNSQRQYYERNKEEKKRNPSSVSNLMLKSTPSMSGSS</sequence>
<evidence type="ECO:0000313" key="3">
    <source>
        <dbReference type="Proteomes" id="UP001168990"/>
    </source>
</evidence>
<dbReference type="AlphaFoldDB" id="A0AA39KPZ2"/>
<organism evidence="2 3">
    <name type="scientific">Microctonus aethiopoides</name>
    <dbReference type="NCBI Taxonomy" id="144406"/>
    <lineage>
        <taxon>Eukaryota</taxon>
        <taxon>Metazoa</taxon>
        <taxon>Ecdysozoa</taxon>
        <taxon>Arthropoda</taxon>
        <taxon>Hexapoda</taxon>
        <taxon>Insecta</taxon>
        <taxon>Pterygota</taxon>
        <taxon>Neoptera</taxon>
        <taxon>Endopterygota</taxon>
        <taxon>Hymenoptera</taxon>
        <taxon>Apocrita</taxon>
        <taxon>Ichneumonoidea</taxon>
        <taxon>Braconidae</taxon>
        <taxon>Euphorinae</taxon>
        <taxon>Microctonus</taxon>
    </lineage>
</organism>